<dbReference type="RefSeq" id="WP_148967686.1">
    <property type="nucleotide sequence ID" value="NZ_CANLNA010000001.1"/>
</dbReference>
<reference evidence="2 3" key="1">
    <citation type="submission" date="2019-08" db="EMBL/GenBank/DDBJ databases">
        <title>Bacillus genomes from the desert of Cuatro Cienegas, Coahuila.</title>
        <authorList>
            <person name="Olmedo-Alvarez G."/>
        </authorList>
    </citation>
    <scope>NUCLEOTIDE SEQUENCE [LARGE SCALE GENOMIC DNA]</scope>
    <source>
        <strain evidence="2 3">CH87b_3T</strain>
    </source>
</reference>
<evidence type="ECO:0000313" key="2">
    <source>
        <dbReference type="EMBL" id="TYS88386.1"/>
    </source>
</evidence>
<organism evidence="2 3">
    <name type="scientific">Rossellomorea aquimaris</name>
    <dbReference type="NCBI Taxonomy" id="189382"/>
    <lineage>
        <taxon>Bacteria</taxon>
        <taxon>Bacillati</taxon>
        <taxon>Bacillota</taxon>
        <taxon>Bacilli</taxon>
        <taxon>Bacillales</taxon>
        <taxon>Bacillaceae</taxon>
        <taxon>Rossellomorea</taxon>
    </lineage>
</organism>
<comment type="caution">
    <text evidence="2">The sequence shown here is derived from an EMBL/GenBank/DDBJ whole genome shotgun (WGS) entry which is preliminary data.</text>
</comment>
<keyword evidence="1" id="KW-0472">Membrane</keyword>
<dbReference type="InterPro" id="IPR025441">
    <property type="entry name" value="DUF4181"/>
</dbReference>
<feature type="transmembrane region" description="Helical" evidence="1">
    <location>
        <begin position="76"/>
        <end position="97"/>
    </location>
</feature>
<feature type="transmembrane region" description="Helical" evidence="1">
    <location>
        <begin position="6"/>
        <end position="24"/>
    </location>
</feature>
<dbReference type="EMBL" id="VTEZ01000001">
    <property type="protein sequence ID" value="TYS88386.1"/>
    <property type="molecule type" value="Genomic_DNA"/>
</dbReference>
<protein>
    <submittedName>
        <fullName evidence="2">DUF4181 domain-containing protein</fullName>
    </submittedName>
</protein>
<keyword evidence="1" id="KW-0812">Transmembrane</keyword>
<dbReference type="Proteomes" id="UP000324269">
    <property type="component" value="Unassembled WGS sequence"/>
</dbReference>
<sequence length="131" mass="15488">MFWVKFSLMAIIVFGLISIVKFLLRKIFRIEKVKRKLFSNNHINESHRNVDKWVRILTATTLMVLAILMLNYEDLTYLYIIGFIISLALDYAVRVFFEWKSSEYPKQAILTLAEMFLVLSAVLIAFQFWIA</sequence>
<evidence type="ECO:0000256" key="1">
    <source>
        <dbReference type="SAM" id="Phobius"/>
    </source>
</evidence>
<name>A0A5D4U3D0_9BACI</name>
<keyword evidence="1" id="KW-1133">Transmembrane helix</keyword>
<dbReference type="Pfam" id="PF13789">
    <property type="entry name" value="DUF4181"/>
    <property type="match status" value="1"/>
</dbReference>
<proteinExistence type="predicted"/>
<accession>A0A5D4U3D0</accession>
<gene>
    <name evidence="2" type="ORF">FZC85_02835</name>
</gene>
<feature type="transmembrane region" description="Helical" evidence="1">
    <location>
        <begin position="109"/>
        <end position="130"/>
    </location>
</feature>
<evidence type="ECO:0000313" key="3">
    <source>
        <dbReference type="Proteomes" id="UP000324269"/>
    </source>
</evidence>
<feature type="transmembrane region" description="Helical" evidence="1">
    <location>
        <begin position="53"/>
        <end position="70"/>
    </location>
</feature>
<dbReference type="AlphaFoldDB" id="A0A5D4U3D0"/>
<dbReference type="OrthoDB" id="2428213at2"/>